<protein>
    <submittedName>
        <fullName evidence="1">Uncharacterized protein</fullName>
    </submittedName>
</protein>
<reference evidence="1 2" key="1">
    <citation type="submission" date="2019-03" db="EMBL/GenBank/DDBJ databases">
        <title>Ramlibacter sp. 18x22-1, whole genome shotgun sequence.</title>
        <authorList>
            <person name="Zhang X."/>
            <person name="Feng G."/>
            <person name="Zhu H."/>
        </authorList>
    </citation>
    <scope>NUCLEOTIDE SEQUENCE [LARGE SCALE GENOMIC DNA]</scope>
    <source>
        <strain evidence="1 2">18x22-1</strain>
    </source>
</reference>
<dbReference type="RefSeq" id="WP_135247641.1">
    <property type="nucleotide sequence ID" value="NZ_SMLK01000001.1"/>
</dbReference>
<evidence type="ECO:0000313" key="2">
    <source>
        <dbReference type="Proteomes" id="UP000297839"/>
    </source>
</evidence>
<evidence type="ECO:0000313" key="1">
    <source>
        <dbReference type="EMBL" id="TFZ07704.1"/>
    </source>
</evidence>
<dbReference type="Proteomes" id="UP000297839">
    <property type="component" value="Unassembled WGS sequence"/>
</dbReference>
<dbReference type="OrthoDB" id="8907991at2"/>
<name>A0A4Z0C9Q5_9BURK</name>
<gene>
    <name evidence="1" type="ORF">EZ216_00630</name>
</gene>
<keyword evidence="2" id="KW-1185">Reference proteome</keyword>
<sequence>MDIRLQLLESFEAVGSDGQRYTVRAYDRLVAVPGSVDGWEPSGQIEYRLADERPVEAGPDGALRVAGSNLLLSQVPEPARG</sequence>
<accession>A0A4Z0C9Q5</accession>
<dbReference type="EMBL" id="SMLK01000001">
    <property type="protein sequence ID" value="TFZ07704.1"/>
    <property type="molecule type" value="Genomic_DNA"/>
</dbReference>
<organism evidence="1 2">
    <name type="scientific">Ramlibacter humi</name>
    <dbReference type="NCBI Taxonomy" id="2530451"/>
    <lineage>
        <taxon>Bacteria</taxon>
        <taxon>Pseudomonadati</taxon>
        <taxon>Pseudomonadota</taxon>
        <taxon>Betaproteobacteria</taxon>
        <taxon>Burkholderiales</taxon>
        <taxon>Comamonadaceae</taxon>
        <taxon>Ramlibacter</taxon>
    </lineage>
</organism>
<comment type="caution">
    <text evidence="1">The sequence shown here is derived from an EMBL/GenBank/DDBJ whole genome shotgun (WGS) entry which is preliminary data.</text>
</comment>
<proteinExistence type="predicted"/>
<dbReference type="AlphaFoldDB" id="A0A4Z0C9Q5"/>